<evidence type="ECO:0000313" key="2">
    <source>
        <dbReference type="EMBL" id="MFD1372907.1"/>
    </source>
</evidence>
<dbReference type="EMBL" id="JBHTMK010000063">
    <property type="protein sequence ID" value="MFD1372907.1"/>
    <property type="molecule type" value="Genomic_DNA"/>
</dbReference>
<dbReference type="Proteomes" id="UP001597183">
    <property type="component" value="Unassembled WGS sequence"/>
</dbReference>
<dbReference type="RefSeq" id="WP_317794637.1">
    <property type="nucleotide sequence ID" value="NZ_AP028461.1"/>
</dbReference>
<gene>
    <name evidence="2" type="ORF">ACFQ5G_46910</name>
</gene>
<proteinExistence type="predicted"/>
<feature type="region of interest" description="Disordered" evidence="1">
    <location>
        <begin position="1"/>
        <end position="25"/>
    </location>
</feature>
<name>A0ABW4APW4_9ACTN</name>
<reference evidence="3" key="1">
    <citation type="journal article" date="2019" name="Int. J. Syst. Evol. Microbiol.">
        <title>The Global Catalogue of Microorganisms (GCM) 10K type strain sequencing project: providing services to taxonomists for standard genome sequencing and annotation.</title>
        <authorList>
            <consortium name="The Broad Institute Genomics Platform"/>
            <consortium name="The Broad Institute Genome Sequencing Center for Infectious Disease"/>
            <person name="Wu L."/>
            <person name="Ma J."/>
        </authorList>
    </citation>
    <scope>NUCLEOTIDE SEQUENCE [LARGE SCALE GENOMIC DNA]</scope>
    <source>
        <strain evidence="3">CCM 7526</strain>
    </source>
</reference>
<evidence type="ECO:0000256" key="1">
    <source>
        <dbReference type="SAM" id="MobiDB-lite"/>
    </source>
</evidence>
<keyword evidence="3" id="KW-1185">Reference proteome</keyword>
<comment type="caution">
    <text evidence="2">The sequence shown here is derived from an EMBL/GenBank/DDBJ whole genome shotgun (WGS) entry which is preliminary data.</text>
</comment>
<sequence>MRYRYTGPADIAARSRHHPAGTPAGSAADIRAWLAATDPRDRRDPFTYVITIDGVLLLAPRRSEHVACAAGADVLAAGEITFTPDGGVSAVTNQSTGYCPQPCCWPAVDAALNRAGIAHPGAFTSAFVFRHCTVCTHLNVIKDDVYVCAHCDTDLPPTLRKS</sequence>
<organism evidence="2 3">
    <name type="scientific">Actinoplanes sichuanensis</name>
    <dbReference type="NCBI Taxonomy" id="512349"/>
    <lineage>
        <taxon>Bacteria</taxon>
        <taxon>Bacillati</taxon>
        <taxon>Actinomycetota</taxon>
        <taxon>Actinomycetes</taxon>
        <taxon>Micromonosporales</taxon>
        <taxon>Micromonosporaceae</taxon>
        <taxon>Actinoplanes</taxon>
    </lineage>
</organism>
<accession>A0ABW4APW4</accession>
<evidence type="ECO:0000313" key="3">
    <source>
        <dbReference type="Proteomes" id="UP001597183"/>
    </source>
</evidence>
<protein>
    <submittedName>
        <fullName evidence="2">Uncharacterized protein</fullName>
    </submittedName>
</protein>